<reference evidence="2 3" key="1">
    <citation type="submission" date="2018-05" db="EMBL/GenBank/DDBJ databases">
        <title>Genomic Encyclopedia of Type Strains, Phase IV (KMG-IV): sequencing the most valuable type-strain genomes for metagenomic binning, comparative biology and taxonomic classification.</title>
        <authorList>
            <person name="Goeker M."/>
        </authorList>
    </citation>
    <scope>NUCLEOTIDE SEQUENCE [LARGE SCALE GENOMIC DNA]</scope>
    <source>
        <strain evidence="2 3">DSM 16097</strain>
    </source>
</reference>
<keyword evidence="3" id="KW-1185">Reference proteome</keyword>
<dbReference type="InterPro" id="IPR029052">
    <property type="entry name" value="Metallo-depent_PP-like"/>
</dbReference>
<proteinExistence type="predicted"/>
<dbReference type="SUPFAM" id="SSF56300">
    <property type="entry name" value="Metallo-dependent phosphatases"/>
    <property type="match status" value="1"/>
</dbReference>
<comment type="caution">
    <text evidence="2">The sequence shown here is derived from an EMBL/GenBank/DDBJ whole genome shotgun (WGS) entry which is preliminary data.</text>
</comment>
<sequence>MPRILVLGDLHADTWGRLGTRVLEETGLGPWILDNAPDLLIIAGDIANHPMWNWPMALRDIVDYVPPENVVIIPGNHDYYRFSFDGDDELRRIARRAGMRFAQKEEIRIGKVRIFCCTLWTDFALNGTPELDARAARQGLNDYHQITTSRSLGTIAGHNRQILPEDVIRVHLDHRAWLEDQLCSPHFAGAEGVTLVVTHHGPSRATAAGAIDSLTAAFHSDLDDLILETQPDYWLFGHSHRRCQATVGKTDVRCVSIGYPSEWTRGSFDEVTMLAQVLR</sequence>
<dbReference type="EMBL" id="QGGW01000011">
    <property type="protein sequence ID" value="PWK58004.1"/>
    <property type="molecule type" value="Genomic_DNA"/>
</dbReference>
<dbReference type="Gene3D" id="3.60.21.10">
    <property type="match status" value="1"/>
</dbReference>
<dbReference type="Proteomes" id="UP000245708">
    <property type="component" value="Unassembled WGS sequence"/>
</dbReference>
<evidence type="ECO:0000259" key="1">
    <source>
        <dbReference type="Pfam" id="PF00149"/>
    </source>
</evidence>
<accession>A0A316GAS5</accession>
<organism evidence="2 3">
    <name type="scientific">Roseicyclus mahoneyensis</name>
    <dbReference type="NCBI Taxonomy" id="164332"/>
    <lineage>
        <taxon>Bacteria</taxon>
        <taxon>Pseudomonadati</taxon>
        <taxon>Pseudomonadota</taxon>
        <taxon>Alphaproteobacteria</taxon>
        <taxon>Rhodobacterales</taxon>
        <taxon>Roseobacteraceae</taxon>
        <taxon>Roseicyclus</taxon>
    </lineage>
</organism>
<dbReference type="AlphaFoldDB" id="A0A316GAS5"/>
<dbReference type="Pfam" id="PF00149">
    <property type="entry name" value="Metallophos"/>
    <property type="match status" value="1"/>
</dbReference>
<dbReference type="PANTHER" id="PTHR37844">
    <property type="entry name" value="SER/THR PROTEIN PHOSPHATASE SUPERFAMILY (AFU_ORTHOLOGUE AFUA_1G14840)"/>
    <property type="match status" value="1"/>
</dbReference>
<gene>
    <name evidence="2" type="ORF">C7455_11154</name>
</gene>
<evidence type="ECO:0000313" key="3">
    <source>
        <dbReference type="Proteomes" id="UP000245708"/>
    </source>
</evidence>
<dbReference type="GO" id="GO:0016787">
    <property type="term" value="F:hydrolase activity"/>
    <property type="evidence" value="ECO:0007669"/>
    <property type="project" value="InterPro"/>
</dbReference>
<dbReference type="InterPro" id="IPR004843">
    <property type="entry name" value="Calcineurin-like_PHP"/>
</dbReference>
<dbReference type="RefSeq" id="WP_109670417.1">
    <property type="nucleotide sequence ID" value="NZ_QGGW01000011.1"/>
</dbReference>
<evidence type="ECO:0000313" key="2">
    <source>
        <dbReference type="EMBL" id="PWK58004.1"/>
    </source>
</evidence>
<dbReference type="PANTHER" id="PTHR37844:SF2">
    <property type="entry name" value="SER_THR PROTEIN PHOSPHATASE SUPERFAMILY (AFU_ORTHOLOGUE AFUA_1G14840)"/>
    <property type="match status" value="1"/>
</dbReference>
<feature type="domain" description="Calcineurin-like phosphoesterase" evidence="1">
    <location>
        <begin position="3"/>
        <end position="241"/>
    </location>
</feature>
<name>A0A316GAS5_9RHOB</name>
<dbReference type="OrthoDB" id="356681at2"/>
<protein>
    <submittedName>
        <fullName evidence="2">Calcineurin-like phosphoesterase family protein</fullName>
    </submittedName>
</protein>